<dbReference type="EMBL" id="WHUW01000151">
    <property type="protein sequence ID" value="KAF8420777.1"/>
    <property type="molecule type" value="Genomic_DNA"/>
</dbReference>
<name>A0AAD4G7H9_BOLED</name>
<sequence>VPYYPYLTTQFSLAYDVYLEIIRQVTALLQKVLGHDGKDWHLQNSCPACCYRLEDELQLDIEWLVSIDGNNSLKHWDKLSYGINKREDSCVAQSDFWITPKEVDRF</sequence>
<gene>
    <name evidence="1" type="ORF">L210DRAFT_3332461</name>
</gene>
<feature type="non-terminal residue" evidence="1">
    <location>
        <position position="1"/>
    </location>
</feature>
<keyword evidence="2" id="KW-1185">Reference proteome</keyword>
<dbReference type="AlphaFoldDB" id="A0AAD4G7H9"/>
<comment type="caution">
    <text evidence="1">The sequence shown here is derived from an EMBL/GenBank/DDBJ whole genome shotgun (WGS) entry which is preliminary data.</text>
</comment>
<reference evidence="1" key="1">
    <citation type="submission" date="2019-10" db="EMBL/GenBank/DDBJ databases">
        <authorList>
            <consortium name="DOE Joint Genome Institute"/>
            <person name="Kuo A."/>
            <person name="Miyauchi S."/>
            <person name="Kiss E."/>
            <person name="Drula E."/>
            <person name="Kohler A."/>
            <person name="Sanchez-Garcia M."/>
            <person name="Andreopoulos B."/>
            <person name="Barry K.W."/>
            <person name="Bonito G."/>
            <person name="Buee M."/>
            <person name="Carver A."/>
            <person name="Chen C."/>
            <person name="Cichocki N."/>
            <person name="Clum A."/>
            <person name="Culley D."/>
            <person name="Crous P.W."/>
            <person name="Fauchery L."/>
            <person name="Girlanda M."/>
            <person name="Hayes R."/>
            <person name="Keri Z."/>
            <person name="LaButti K."/>
            <person name="Lipzen A."/>
            <person name="Lombard V."/>
            <person name="Magnuson J."/>
            <person name="Maillard F."/>
            <person name="Morin E."/>
            <person name="Murat C."/>
            <person name="Nolan M."/>
            <person name="Ohm R."/>
            <person name="Pangilinan J."/>
            <person name="Pereira M."/>
            <person name="Perotto S."/>
            <person name="Peter M."/>
            <person name="Riley R."/>
            <person name="Sitrit Y."/>
            <person name="Stielow B."/>
            <person name="Szollosi G."/>
            <person name="Zifcakova L."/>
            <person name="Stursova M."/>
            <person name="Spatafora J.W."/>
            <person name="Tedersoo L."/>
            <person name="Vaario L.-M."/>
            <person name="Yamada A."/>
            <person name="Yan M."/>
            <person name="Wang P."/>
            <person name="Xu J."/>
            <person name="Bruns T."/>
            <person name="Baldrian P."/>
            <person name="Vilgalys R."/>
            <person name="Henrissat B."/>
            <person name="Grigoriev I.V."/>
            <person name="Hibbett D."/>
            <person name="Nagy L.G."/>
            <person name="Martin F.M."/>
        </authorList>
    </citation>
    <scope>NUCLEOTIDE SEQUENCE</scope>
    <source>
        <strain evidence="1">BED1</strain>
    </source>
</reference>
<protein>
    <submittedName>
        <fullName evidence="1">Uncharacterized protein</fullName>
    </submittedName>
</protein>
<dbReference type="Proteomes" id="UP001194468">
    <property type="component" value="Unassembled WGS sequence"/>
</dbReference>
<evidence type="ECO:0000313" key="1">
    <source>
        <dbReference type="EMBL" id="KAF8420777.1"/>
    </source>
</evidence>
<organism evidence="1 2">
    <name type="scientific">Boletus edulis BED1</name>
    <dbReference type="NCBI Taxonomy" id="1328754"/>
    <lineage>
        <taxon>Eukaryota</taxon>
        <taxon>Fungi</taxon>
        <taxon>Dikarya</taxon>
        <taxon>Basidiomycota</taxon>
        <taxon>Agaricomycotina</taxon>
        <taxon>Agaricomycetes</taxon>
        <taxon>Agaricomycetidae</taxon>
        <taxon>Boletales</taxon>
        <taxon>Boletineae</taxon>
        <taxon>Boletaceae</taxon>
        <taxon>Boletoideae</taxon>
        <taxon>Boletus</taxon>
    </lineage>
</organism>
<feature type="non-terminal residue" evidence="1">
    <location>
        <position position="106"/>
    </location>
</feature>
<evidence type="ECO:0000313" key="2">
    <source>
        <dbReference type="Proteomes" id="UP001194468"/>
    </source>
</evidence>
<accession>A0AAD4G7H9</accession>
<reference evidence="1" key="2">
    <citation type="journal article" date="2020" name="Nat. Commun.">
        <title>Large-scale genome sequencing of mycorrhizal fungi provides insights into the early evolution of symbiotic traits.</title>
        <authorList>
            <person name="Miyauchi S."/>
            <person name="Kiss E."/>
            <person name="Kuo A."/>
            <person name="Drula E."/>
            <person name="Kohler A."/>
            <person name="Sanchez-Garcia M."/>
            <person name="Morin E."/>
            <person name="Andreopoulos B."/>
            <person name="Barry K.W."/>
            <person name="Bonito G."/>
            <person name="Buee M."/>
            <person name="Carver A."/>
            <person name="Chen C."/>
            <person name="Cichocki N."/>
            <person name="Clum A."/>
            <person name="Culley D."/>
            <person name="Crous P.W."/>
            <person name="Fauchery L."/>
            <person name="Girlanda M."/>
            <person name="Hayes R.D."/>
            <person name="Keri Z."/>
            <person name="LaButti K."/>
            <person name="Lipzen A."/>
            <person name="Lombard V."/>
            <person name="Magnuson J."/>
            <person name="Maillard F."/>
            <person name="Murat C."/>
            <person name="Nolan M."/>
            <person name="Ohm R.A."/>
            <person name="Pangilinan J."/>
            <person name="Pereira M.F."/>
            <person name="Perotto S."/>
            <person name="Peter M."/>
            <person name="Pfister S."/>
            <person name="Riley R."/>
            <person name="Sitrit Y."/>
            <person name="Stielow J.B."/>
            <person name="Szollosi G."/>
            <person name="Zifcakova L."/>
            <person name="Stursova M."/>
            <person name="Spatafora J.W."/>
            <person name="Tedersoo L."/>
            <person name="Vaario L.M."/>
            <person name="Yamada A."/>
            <person name="Yan M."/>
            <person name="Wang P."/>
            <person name="Xu J."/>
            <person name="Bruns T."/>
            <person name="Baldrian P."/>
            <person name="Vilgalys R."/>
            <person name="Dunand C."/>
            <person name="Henrissat B."/>
            <person name="Grigoriev I.V."/>
            <person name="Hibbett D."/>
            <person name="Nagy L.G."/>
            <person name="Martin F.M."/>
        </authorList>
    </citation>
    <scope>NUCLEOTIDE SEQUENCE</scope>
    <source>
        <strain evidence="1">BED1</strain>
    </source>
</reference>
<proteinExistence type="predicted"/>